<keyword evidence="2" id="KW-0472">Membrane</keyword>
<name>C4Z1S6_LACE2</name>
<dbReference type="PANTHER" id="PTHR42867">
    <property type="entry name" value="MEMBRANE PROTEIN-RELATED"/>
    <property type="match status" value="1"/>
</dbReference>
<dbReference type="KEGG" id="eel:EUBELI_01444"/>
<dbReference type="HOGENOM" id="CLU_038459_0_0_9"/>
<feature type="transmembrane region" description="Helical" evidence="2">
    <location>
        <begin position="245"/>
        <end position="266"/>
    </location>
</feature>
<keyword evidence="2" id="KW-1133">Transmembrane helix</keyword>
<evidence type="ECO:0000256" key="2">
    <source>
        <dbReference type="SAM" id="Phobius"/>
    </source>
</evidence>
<feature type="region of interest" description="Disordered" evidence="1">
    <location>
        <begin position="395"/>
        <end position="431"/>
    </location>
</feature>
<keyword evidence="2" id="KW-0812">Transmembrane</keyword>
<feature type="compositionally biased region" description="Acidic residues" evidence="1">
    <location>
        <begin position="471"/>
        <end position="480"/>
    </location>
</feature>
<dbReference type="STRING" id="515620.EUBELI_01444"/>
<evidence type="ECO:0000313" key="3">
    <source>
        <dbReference type="EMBL" id="ACR72437.1"/>
    </source>
</evidence>
<dbReference type="AlphaFoldDB" id="C4Z1S6"/>
<feature type="transmembrane region" description="Helical" evidence="2">
    <location>
        <begin position="119"/>
        <end position="142"/>
    </location>
</feature>
<dbReference type="PANTHER" id="PTHR42867:SF1">
    <property type="entry name" value="MEMBRANE PROTEIN-RELATED"/>
    <property type="match status" value="1"/>
</dbReference>
<evidence type="ECO:0008006" key="5">
    <source>
        <dbReference type="Google" id="ProtNLM"/>
    </source>
</evidence>
<feature type="transmembrane region" description="Helical" evidence="2">
    <location>
        <begin position="220"/>
        <end position="239"/>
    </location>
</feature>
<feature type="region of interest" description="Disordered" evidence="1">
    <location>
        <begin position="470"/>
        <end position="494"/>
    </location>
</feature>
<evidence type="ECO:0000256" key="1">
    <source>
        <dbReference type="SAM" id="MobiDB-lite"/>
    </source>
</evidence>
<keyword evidence="4" id="KW-1185">Reference proteome</keyword>
<dbReference type="InterPro" id="IPR010787">
    <property type="entry name" value="DUF1385"/>
</dbReference>
<proteinExistence type="predicted"/>
<feature type="transmembrane region" description="Helical" evidence="2">
    <location>
        <begin position="162"/>
        <end position="179"/>
    </location>
</feature>
<dbReference type="Proteomes" id="UP000001476">
    <property type="component" value="Chromosome"/>
</dbReference>
<evidence type="ECO:0000313" key="4">
    <source>
        <dbReference type="Proteomes" id="UP000001476"/>
    </source>
</evidence>
<protein>
    <recommendedName>
        <fullName evidence="5">DUF1385 domain-containing protein</fullName>
    </recommendedName>
</protein>
<gene>
    <name evidence="3" type="ordered locus">EUBELI_01444</name>
</gene>
<sequence length="494" mass="56457">MYTKHFRKVWLCDMKPSGIGGQAVIEGIMMRNKDKYSIAVRKPDNEIEVVVRESRLITEKHPWLNLPIIRGIVNFIDSLVTGISTINYSASFYDDPAEQEKTKLDEAGKNLLKDKFESVLMAVTVILSIFFAIGLFMVLPYLATKLVSKYIVSKTLLNFIEGIVRLLIFVIYISLISMMKDIKRTFMYHGAEHKCINCIENGARLTPENVRNSSRYHKRCGTSFLFFVMFISIIFFIFIRVDNTALQIVIRILLIPVIAGVSYEVIRWAGKNDNAFVRALSKPGMWFQKLTTREPDTDMIEVAIRAVEEVFDWKEFLAQYYAEAENPVEELVASEAELAISGSLIHGNEQTRTIDVEEQEEEKPVSEMTAEERYIQAGKEFGMDDTDRETFSSVYEVSDESESTIYDNSFDDSDSEEDSYGYGEDGHDAPSAIEGFEFMDTASYVIDNQSEAEEGEELSEEEVVAGFEFEAGQEPEEQYPEDVPMFKQKRLEDK</sequence>
<dbReference type="eggNOG" id="COG3872">
    <property type="taxonomic scope" value="Bacteria"/>
</dbReference>
<dbReference type="Pfam" id="PF07136">
    <property type="entry name" value="DUF1385"/>
    <property type="match status" value="1"/>
</dbReference>
<reference evidence="3 4" key="1">
    <citation type="journal article" date="2009" name="Proc. Natl. Acad. Sci. U.S.A.">
        <title>Characterizing a model human gut microbiota composed of members of its two dominant bacterial phyla.</title>
        <authorList>
            <person name="Mahowald M.A."/>
            <person name="Rey F.E."/>
            <person name="Seedorf H."/>
            <person name="Turnbaugh P.J."/>
            <person name="Fulton R.S."/>
            <person name="Wollam A."/>
            <person name="Shah N."/>
            <person name="Wang C."/>
            <person name="Magrini V."/>
            <person name="Wilson R.K."/>
            <person name="Cantarel B.L."/>
            <person name="Coutinho P.M."/>
            <person name="Henrissat B."/>
            <person name="Crock L.W."/>
            <person name="Russell A."/>
            <person name="Verberkmoes N.C."/>
            <person name="Hettich R.L."/>
            <person name="Gordon J.I."/>
        </authorList>
    </citation>
    <scope>NUCLEOTIDE SEQUENCE [LARGE SCALE GENOMIC DNA]</scope>
    <source>
        <strain evidence="4">ATCC 27750 / DSM 3376 / VPI C15-48 / C15-B4</strain>
    </source>
</reference>
<accession>C4Z1S6</accession>
<feature type="compositionally biased region" description="Acidic residues" evidence="1">
    <location>
        <begin position="409"/>
        <end position="419"/>
    </location>
</feature>
<dbReference type="EMBL" id="CP001104">
    <property type="protein sequence ID" value="ACR72437.1"/>
    <property type="molecule type" value="Genomic_DNA"/>
</dbReference>
<organism evidence="3 4">
    <name type="scientific">Lachnospira eligens (strain ATCC 27750 / DSM 3376 / VPI C15-48 / C15-B4)</name>
    <name type="common">Eubacterium eligens</name>
    <dbReference type="NCBI Taxonomy" id="515620"/>
    <lineage>
        <taxon>Bacteria</taxon>
        <taxon>Bacillati</taxon>
        <taxon>Bacillota</taxon>
        <taxon>Clostridia</taxon>
        <taxon>Lachnospirales</taxon>
        <taxon>Lachnospiraceae</taxon>
        <taxon>Lachnospira</taxon>
    </lineage>
</organism>